<protein>
    <submittedName>
        <fullName evidence="2">Uncharacterized protein</fullName>
    </submittedName>
</protein>
<accession>A0ABX4YEG6</accession>
<keyword evidence="1" id="KW-1133">Transmembrane helix</keyword>
<gene>
    <name evidence="2" type="ORF">BES34_018050</name>
</gene>
<evidence type="ECO:0000313" key="2">
    <source>
        <dbReference type="EMBL" id="PNV73109.1"/>
    </source>
</evidence>
<comment type="caution">
    <text evidence="2">The sequence shown here is derived from an EMBL/GenBank/DDBJ whole genome shotgun (WGS) entry which is preliminary data.</text>
</comment>
<dbReference type="Proteomes" id="UP000094669">
    <property type="component" value="Unassembled WGS sequence"/>
</dbReference>
<keyword evidence="3" id="KW-1185">Reference proteome</keyword>
<name>A0ABX4YEG6_9LEPT</name>
<dbReference type="EMBL" id="MCRM02000025">
    <property type="protein sequence ID" value="PNV73109.1"/>
    <property type="molecule type" value="Genomic_DNA"/>
</dbReference>
<organism evidence="2 3">
    <name type="scientific">Leptospira inadai serovar Lyme</name>
    <dbReference type="NCBI Taxonomy" id="293084"/>
    <lineage>
        <taxon>Bacteria</taxon>
        <taxon>Pseudomonadati</taxon>
        <taxon>Spirochaetota</taxon>
        <taxon>Spirochaetia</taxon>
        <taxon>Leptospirales</taxon>
        <taxon>Leptospiraceae</taxon>
        <taxon>Leptospira</taxon>
    </lineage>
</organism>
<sequence length="228" mass="26321">MIPYRKYASWIIAGIVLLLLLIFIFWPDKVKKIKSVGQETESVMERRRNLTSGIEFPDAPHPFAEDPELEGQAKRLWPHAFGPKKTEADRERIREEWVEFAFKYPKNIYIPAEFRTPLTQDEEKKARERLDLVTAAESQFAVSRNAGKFAEPGVSPSQVTDPQVTPQQQKAYFDYKIQELESRIQLVEYSIQQGKLDPSQISEANQDISIWKNELQQLRQALDGVPSS</sequence>
<feature type="transmembrane region" description="Helical" evidence="1">
    <location>
        <begin position="7"/>
        <end position="26"/>
    </location>
</feature>
<dbReference type="RefSeq" id="WP_010416085.1">
    <property type="nucleotide sequence ID" value="NZ_MCRM02000025.1"/>
</dbReference>
<evidence type="ECO:0000256" key="1">
    <source>
        <dbReference type="SAM" id="Phobius"/>
    </source>
</evidence>
<proteinExistence type="predicted"/>
<reference evidence="2" key="1">
    <citation type="submission" date="2018-01" db="EMBL/GenBank/DDBJ databases">
        <title>Genomic characterization of Leptospira inadai serogroup Lyme isolated from captured rat in Brazil and comparative analysis with human reference strain.</title>
        <authorList>
            <person name="Moreno L.Z."/>
            <person name="Loureiro A.P."/>
            <person name="Miraglia F."/>
            <person name="Kremer F.S."/>
            <person name="Eslabao M.R."/>
            <person name="Dellagostin O.A."/>
            <person name="Lilenbaum W."/>
            <person name="Moreno A.M."/>
        </authorList>
    </citation>
    <scope>NUCLEOTIDE SEQUENCE [LARGE SCALE GENOMIC DNA]</scope>
    <source>
        <strain evidence="2">M34/99</strain>
    </source>
</reference>
<keyword evidence="1" id="KW-0472">Membrane</keyword>
<evidence type="ECO:0000313" key="3">
    <source>
        <dbReference type="Proteomes" id="UP000094669"/>
    </source>
</evidence>
<keyword evidence="1" id="KW-0812">Transmembrane</keyword>